<dbReference type="EMBL" id="LDOT01000002">
    <property type="protein sequence ID" value="KLV08897.1"/>
    <property type="molecule type" value="Genomic_DNA"/>
</dbReference>
<sequence>MAKQDESESNTLSGMFFMALFTFFIIIIYCTNQHMSLFFWAADYIHKKHKWLQIITTME</sequence>
<gene>
    <name evidence="1" type="ORF">ABT56_01425</name>
</gene>
<keyword evidence="2" id="KW-1185">Reference proteome</keyword>
<proteinExistence type="predicted"/>
<dbReference type="AlphaFoldDB" id="A0A0J1K3A4"/>
<accession>A0A0J1K3A4</accession>
<protein>
    <submittedName>
        <fullName evidence="1">Uncharacterized protein</fullName>
    </submittedName>
</protein>
<name>A0A0J1K3A4_9GAMM</name>
<reference evidence="1 2" key="1">
    <citation type="submission" date="2015-05" db="EMBL/GenBank/DDBJ databases">
        <title>Photobacterium galathea sp. nov.</title>
        <authorList>
            <person name="Machado H."/>
            <person name="Gram L."/>
        </authorList>
    </citation>
    <scope>NUCLEOTIDE SEQUENCE [LARGE SCALE GENOMIC DNA]</scope>
    <source>
        <strain evidence="1 2">CGMCC 1.12159</strain>
    </source>
</reference>
<dbReference type="Proteomes" id="UP000036097">
    <property type="component" value="Unassembled WGS sequence"/>
</dbReference>
<evidence type="ECO:0000313" key="2">
    <source>
        <dbReference type="Proteomes" id="UP000036097"/>
    </source>
</evidence>
<evidence type="ECO:0000313" key="1">
    <source>
        <dbReference type="EMBL" id="KLV08897.1"/>
    </source>
</evidence>
<organism evidence="1 2">
    <name type="scientific">Photobacterium aquae</name>
    <dbReference type="NCBI Taxonomy" id="1195763"/>
    <lineage>
        <taxon>Bacteria</taxon>
        <taxon>Pseudomonadati</taxon>
        <taxon>Pseudomonadota</taxon>
        <taxon>Gammaproteobacteria</taxon>
        <taxon>Vibrionales</taxon>
        <taxon>Vibrionaceae</taxon>
        <taxon>Photobacterium</taxon>
    </lineage>
</organism>
<comment type="caution">
    <text evidence="1">The sequence shown here is derived from an EMBL/GenBank/DDBJ whole genome shotgun (WGS) entry which is preliminary data.</text>
</comment>